<dbReference type="InterPro" id="IPR003661">
    <property type="entry name" value="HisK_dim/P_dom"/>
</dbReference>
<dbReference type="SUPFAM" id="SSF55874">
    <property type="entry name" value="ATPase domain of HSP90 chaperone/DNA topoisomerase II/histidine kinase"/>
    <property type="match status" value="1"/>
</dbReference>
<dbReference type="Pfam" id="PF00512">
    <property type="entry name" value="HisKA"/>
    <property type="match status" value="1"/>
</dbReference>
<dbReference type="EMBL" id="PGXC01000009">
    <property type="protein sequence ID" value="PKK90007.1"/>
    <property type="molecule type" value="Genomic_DNA"/>
</dbReference>
<keyword evidence="2" id="KW-0472">Membrane</keyword>
<dbReference type="PROSITE" id="PS50109">
    <property type="entry name" value="HIS_KIN"/>
    <property type="match status" value="1"/>
</dbReference>
<organism evidence="4 5">
    <name type="scientific">Candidatus Wallbacteria bacterium HGW-Wallbacteria-1</name>
    <dbReference type="NCBI Taxonomy" id="2013854"/>
    <lineage>
        <taxon>Bacteria</taxon>
        <taxon>Candidatus Walliibacteriota</taxon>
    </lineage>
</organism>
<protein>
    <recommendedName>
        <fullName evidence="3">Histidine kinase domain-containing protein</fullName>
    </recommendedName>
</protein>
<feature type="domain" description="Histidine kinase" evidence="3">
    <location>
        <begin position="358"/>
        <end position="589"/>
    </location>
</feature>
<reference evidence="4 5" key="1">
    <citation type="journal article" date="2017" name="ISME J.">
        <title>Potential for microbial H2 and metal transformations associated with novel bacteria and archaea in deep terrestrial subsurface sediments.</title>
        <authorList>
            <person name="Hernsdorf A.W."/>
            <person name="Amano Y."/>
            <person name="Miyakawa K."/>
            <person name="Ise K."/>
            <person name="Suzuki Y."/>
            <person name="Anantharaman K."/>
            <person name="Probst A."/>
            <person name="Burstein D."/>
            <person name="Thomas B.C."/>
            <person name="Banfield J.F."/>
        </authorList>
    </citation>
    <scope>NUCLEOTIDE SEQUENCE [LARGE SCALE GENOMIC DNA]</scope>
    <source>
        <strain evidence="4">HGW-Wallbacteria-1</strain>
    </source>
</reference>
<accession>A0A2N1PNT9</accession>
<evidence type="ECO:0000313" key="5">
    <source>
        <dbReference type="Proteomes" id="UP000233256"/>
    </source>
</evidence>
<evidence type="ECO:0000256" key="1">
    <source>
        <dbReference type="ARBA" id="ARBA00022553"/>
    </source>
</evidence>
<proteinExistence type="predicted"/>
<dbReference type="PANTHER" id="PTHR43547:SF2">
    <property type="entry name" value="HYBRID SIGNAL TRANSDUCTION HISTIDINE KINASE C"/>
    <property type="match status" value="1"/>
</dbReference>
<dbReference type="InterPro" id="IPR003594">
    <property type="entry name" value="HATPase_dom"/>
</dbReference>
<dbReference type="SUPFAM" id="SSF47384">
    <property type="entry name" value="Homodimeric domain of signal transducing histidine kinase"/>
    <property type="match status" value="1"/>
</dbReference>
<dbReference type="Gene3D" id="3.30.565.10">
    <property type="entry name" value="Histidine kinase-like ATPase, C-terminal domain"/>
    <property type="match status" value="1"/>
</dbReference>
<dbReference type="Gene3D" id="1.10.287.130">
    <property type="match status" value="1"/>
</dbReference>
<dbReference type="CDD" id="cd00082">
    <property type="entry name" value="HisKA"/>
    <property type="match status" value="1"/>
</dbReference>
<keyword evidence="1" id="KW-0597">Phosphoprotein</keyword>
<keyword evidence="2" id="KW-0812">Transmembrane</keyword>
<dbReference type="PANTHER" id="PTHR43547">
    <property type="entry name" value="TWO-COMPONENT HISTIDINE KINASE"/>
    <property type="match status" value="1"/>
</dbReference>
<dbReference type="Proteomes" id="UP000233256">
    <property type="component" value="Unassembled WGS sequence"/>
</dbReference>
<dbReference type="SMART" id="SM00387">
    <property type="entry name" value="HATPase_c"/>
    <property type="match status" value="1"/>
</dbReference>
<dbReference type="SMART" id="SM00388">
    <property type="entry name" value="HisKA"/>
    <property type="match status" value="1"/>
</dbReference>
<evidence type="ECO:0000259" key="3">
    <source>
        <dbReference type="PROSITE" id="PS50109"/>
    </source>
</evidence>
<dbReference type="AlphaFoldDB" id="A0A2N1PNT9"/>
<gene>
    <name evidence="4" type="ORF">CVV64_11825</name>
</gene>
<keyword evidence="2" id="KW-1133">Transmembrane helix</keyword>
<comment type="caution">
    <text evidence="4">The sequence shown here is derived from an EMBL/GenBank/DDBJ whole genome shotgun (WGS) entry which is preliminary data.</text>
</comment>
<name>A0A2N1PNT9_9BACT</name>
<evidence type="ECO:0000313" key="4">
    <source>
        <dbReference type="EMBL" id="PKK90007.1"/>
    </source>
</evidence>
<dbReference type="InterPro" id="IPR005467">
    <property type="entry name" value="His_kinase_dom"/>
</dbReference>
<dbReference type="GO" id="GO:0000155">
    <property type="term" value="F:phosphorelay sensor kinase activity"/>
    <property type="evidence" value="ECO:0007669"/>
    <property type="project" value="InterPro"/>
</dbReference>
<feature type="transmembrane region" description="Helical" evidence="2">
    <location>
        <begin position="314"/>
        <end position="339"/>
    </location>
</feature>
<dbReference type="InterPro" id="IPR036890">
    <property type="entry name" value="HATPase_C_sf"/>
</dbReference>
<dbReference type="Pfam" id="PF02518">
    <property type="entry name" value="HATPase_c"/>
    <property type="match status" value="1"/>
</dbReference>
<sequence>MNRSELVAIPLFLILVMAFANLSHVIYLKVFQIGLPLATLAETLENELNAIFSDSLSRDEILLSSAALGSIKSSYSGNSAEDIMKESAYLHALALMDRGNLAAAYSFFRDLAADCRNSDNPSRYAILAELNRLRALSLLGGRPSIDECRRLVDTIREVVSPREPMLARSILSQEAILLAPAGLETLKRCVSAAHFCQQINDGIGKMSGVDNADPRVLTTGSDQLFLLDGSLYSIAYSCQTLNRRLESISSSLGFQSRFRVMDVSEGGSMDSGADISKTLNEEEILSGKWIDCKFPWGIIVSLKPIEKTFSRIRWSAIAAGVSFFLISVTILSLAYILIWRRIKFLDEARKSREKFLHLLSHELKTPLAAIKLYSDMISSRKDLSPDLFRNSRIISSKASQIGDLITGIICHDRIETLMANGDETAENGLLQPLDAAFLAHTLMDDAMWSYRRSYKLVIRGNTDSLHGDPMLWRVILSNLVDNSFRHIHGSGTVCVFILISVAESTAKGSHVRLIYDDNGMIPDTVNPEELFNVFRKLDHSGNSVSGNSDSGGLGLGLHLVRSLVSSMGGKVRGSRGADGNFRITIEISSWRGSDFSDSDFQDSDLPLEIRHEFSSEFMHRTGR</sequence>
<evidence type="ECO:0000256" key="2">
    <source>
        <dbReference type="SAM" id="Phobius"/>
    </source>
</evidence>
<dbReference type="InterPro" id="IPR036097">
    <property type="entry name" value="HisK_dim/P_sf"/>
</dbReference>